<evidence type="ECO:0000313" key="3">
    <source>
        <dbReference type="Proteomes" id="UP000515788"/>
    </source>
</evidence>
<dbReference type="PROSITE" id="PS50819">
    <property type="entry name" value="INTEIN_ENDONUCLEASE"/>
    <property type="match status" value="1"/>
</dbReference>
<accession>A0A7G3ZDX7</accession>
<protein>
    <recommendedName>
        <fullName evidence="1">DOD-type homing endonuclease domain-containing protein</fullName>
    </recommendedName>
</protein>
<gene>
    <name evidence="2" type="ORF">HG536_0B05780</name>
</gene>
<dbReference type="InterPro" id="IPR004042">
    <property type="entry name" value="Intein_endonuc_central"/>
</dbReference>
<dbReference type="OrthoDB" id="4037793at2759"/>
<dbReference type="Gene3D" id="3.10.28.10">
    <property type="entry name" value="Homing endonucleases"/>
    <property type="match status" value="2"/>
</dbReference>
<proteinExistence type="predicted"/>
<dbReference type="InterPro" id="IPR007869">
    <property type="entry name" value="Homing_endonuc_PI-Sce"/>
</dbReference>
<dbReference type="EMBL" id="CP059247">
    <property type="protein sequence ID" value="QLL31713.1"/>
    <property type="molecule type" value="Genomic_DNA"/>
</dbReference>
<dbReference type="GO" id="GO:0016539">
    <property type="term" value="P:intein-mediated protein splicing"/>
    <property type="evidence" value="ECO:0007669"/>
    <property type="project" value="InterPro"/>
</dbReference>
<keyword evidence="3" id="KW-1185">Reference proteome</keyword>
<dbReference type="InterPro" id="IPR027434">
    <property type="entry name" value="Homing_endonucl"/>
</dbReference>
<feature type="domain" description="DOD-type homing endonuclease" evidence="1">
    <location>
        <begin position="36"/>
        <end position="183"/>
    </location>
</feature>
<sequence length="222" mass="24817">MILQPISIEIPALGPWLEQCFERNITARQLEAMAWLLGFWIGDGHRKGAKIALNSEDHDVNARLRENAKVWGMTLRAERGNGLGAQGYLHTYNGAVRNLNKNNPLVKVLEGLRFWENGEKNGLKSVPLFMRTEQIVVREAFLAGLIDSDSSCNIQGGSIRAEIATVYPPIGDGVNFIGRSLGLTVSVHFRGANFSERHGLKESDLWTFHYMVGQIMKHSGRY</sequence>
<dbReference type="SUPFAM" id="SSF55608">
    <property type="entry name" value="Homing endonucleases"/>
    <property type="match status" value="2"/>
</dbReference>
<reference evidence="2 3" key="1">
    <citation type="submission" date="2020-06" db="EMBL/GenBank/DDBJ databases">
        <title>The yeast mating-type switching endonuclease HO is a domesticated member of an unorthodox homing genetic element family.</title>
        <authorList>
            <person name="Coughlan A.Y."/>
            <person name="Lombardi L."/>
            <person name="Braun-Galleani S."/>
            <person name="Martos A.R."/>
            <person name="Galeote V."/>
            <person name="Bigey F."/>
            <person name="Dequin S."/>
            <person name="Byrne K.P."/>
            <person name="Wolfe K.H."/>
        </authorList>
    </citation>
    <scope>NUCLEOTIDE SEQUENCE [LARGE SCALE GENOMIC DNA]</scope>
    <source>
        <strain evidence="2 3">CBS764</strain>
    </source>
</reference>
<dbReference type="GO" id="GO:0004519">
    <property type="term" value="F:endonuclease activity"/>
    <property type="evidence" value="ECO:0007669"/>
    <property type="project" value="InterPro"/>
</dbReference>
<dbReference type="InterPro" id="IPR006142">
    <property type="entry name" value="INTEIN"/>
</dbReference>
<dbReference type="Pfam" id="PF05204">
    <property type="entry name" value="Hom_end"/>
    <property type="match status" value="1"/>
</dbReference>
<evidence type="ECO:0000313" key="2">
    <source>
        <dbReference type="EMBL" id="QLL31713.1"/>
    </source>
</evidence>
<dbReference type="PRINTS" id="PR00379">
    <property type="entry name" value="INTEIN"/>
</dbReference>
<dbReference type="KEGG" id="tgb:HG536_0B05780"/>
<dbReference type="GeneID" id="59324832"/>
<dbReference type="Proteomes" id="UP000515788">
    <property type="component" value="Chromosome 2"/>
</dbReference>
<dbReference type="AlphaFoldDB" id="A0A7G3ZDX7"/>
<dbReference type="RefSeq" id="XP_037138388.1">
    <property type="nucleotide sequence ID" value="XM_037282493.1"/>
</dbReference>
<dbReference type="GO" id="GO:0003677">
    <property type="term" value="F:DNA binding"/>
    <property type="evidence" value="ECO:0007669"/>
    <property type="project" value="InterPro"/>
</dbReference>
<name>A0A7G3ZDX7_9SACH</name>
<organism evidence="2 3">
    <name type="scientific">Torulaspora globosa</name>
    <dbReference type="NCBI Taxonomy" id="48254"/>
    <lineage>
        <taxon>Eukaryota</taxon>
        <taxon>Fungi</taxon>
        <taxon>Dikarya</taxon>
        <taxon>Ascomycota</taxon>
        <taxon>Saccharomycotina</taxon>
        <taxon>Saccharomycetes</taxon>
        <taxon>Saccharomycetales</taxon>
        <taxon>Saccharomycetaceae</taxon>
        <taxon>Torulaspora</taxon>
    </lineage>
</organism>
<evidence type="ECO:0000259" key="1">
    <source>
        <dbReference type="PROSITE" id="PS50819"/>
    </source>
</evidence>